<name>A0A6I4T9M4_9SPHN</name>
<evidence type="ECO:0000259" key="1">
    <source>
        <dbReference type="PROSITE" id="PS51704"/>
    </source>
</evidence>
<proteinExistence type="predicted"/>
<dbReference type="PANTHER" id="PTHR43805">
    <property type="entry name" value="GLYCEROPHOSPHORYL DIESTER PHOSPHODIESTERASE"/>
    <property type="match status" value="1"/>
</dbReference>
<dbReference type="SUPFAM" id="SSF51695">
    <property type="entry name" value="PLC-like phosphodiesterases"/>
    <property type="match status" value="1"/>
</dbReference>
<dbReference type="PANTHER" id="PTHR43805:SF1">
    <property type="entry name" value="GP-PDE DOMAIN-CONTAINING PROTEIN"/>
    <property type="match status" value="1"/>
</dbReference>
<evidence type="ECO:0000313" key="3">
    <source>
        <dbReference type="Proteomes" id="UP000438476"/>
    </source>
</evidence>
<feature type="domain" description="GP-PDE" evidence="1">
    <location>
        <begin position="38"/>
        <end position="309"/>
    </location>
</feature>
<dbReference type="InterPro" id="IPR017946">
    <property type="entry name" value="PLC-like_Pdiesterase_TIM-brl"/>
</dbReference>
<dbReference type="EMBL" id="WTYT01000005">
    <property type="protein sequence ID" value="MXO66570.1"/>
    <property type="molecule type" value="Genomic_DNA"/>
</dbReference>
<reference evidence="2 3" key="1">
    <citation type="submission" date="2019-12" db="EMBL/GenBank/DDBJ databases">
        <title>Genomic-based taxomic classification of the family Erythrobacteraceae.</title>
        <authorList>
            <person name="Xu L."/>
        </authorList>
    </citation>
    <scope>NUCLEOTIDE SEQUENCE [LARGE SCALE GENOMIC DNA]</scope>
    <source>
        <strain evidence="2 3">LMG 29518</strain>
    </source>
</reference>
<dbReference type="OrthoDB" id="9795622at2"/>
<dbReference type="Pfam" id="PF03009">
    <property type="entry name" value="GDPD"/>
    <property type="match status" value="1"/>
</dbReference>
<accession>A0A6I4T9M4</accession>
<dbReference type="AlphaFoldDB" id="A0A6I4T9M4"/>
<dbReference type="Proteomes" id="UP000438476">
    <property type="component" value="Unassembled WGS sequence"/>
</dbReference>
<protein>
    <submittedName>
        <fullName evidence="2">Glycerophosphodiester phosphodiesterase</fullName>
    </submittedName>
</protein>
<evidence type="ECO:0000313" key="2">
    <source>
        <dbReference type="EMBL" id="MXO66570.1"/>
    </source>
</evidence>
<organism evidence="2 3">
    <name type="scientific">Altericroceibacterium endophyticum</name>
    <dbReference type="NCBI Taxonomy" id="1808508"/>
    <lineage>
        <taxon>Bacteria</taxon>
        <taxon>Pseudomonadati</taxon>
        <taxon>Pseudomonadota</taxon>
        <taxon>Alphaproteobacteria</taxon>
        <taxon>Sphingomonadales</taxon>
        <taxon>Erythrobacteraceae</taxon>
        <taxon>Altericroceibacterium</taxon>
    </lineage>
</organism>
<dbReference type="GO" id="GO:0006629">
    <property type="term" value="P:lipid metabolic process"/>
    <property type="evidence" value="ECO:0007669"/>
    <property type="project" value="InterPro"/>
</dbReference>
<keyword evidence="3" id="KW-1185">Reference proteome</keyword>
<sequence length="320" mass="35545">MVVGAVYFANASWLAPEPEGKARLMAHRGIHQLYDRDSIDKDTCTANRMLPPTNPFIENTLPSIAASFQAGADILEIDIHPTIDNEFVVFHDWTIDCRTEGSGVTRDQSLEYLKSLDVGYGYTADGGKTFPFRGKGKGMMPSLAEVLKAFPEQRFLINFKSRWLREADLLQEYLKRHGITIDDRIMVYGHDKPVRRWKAINPAGFAFSKAAMKTCTLDYMKVGWSTALPASCAGSVIGVPINYRHLVWGWPNRFLDRMRQSNTTVIFLGDIENENGAPGITDPDDLDAVPSGFDGLIWTDAIEKVGPAWTKKAGERAGGA</sequence>
<dbReference type="PROSITE" id="PS51704">
    <property type="entry name" value="GP_PDE"/>
    <property type="match status" value="1"/>
</dbReference>
<comment type="caution">
    <text evidence="2">The sequence shown here is derived from an EMBL/GenBank/DDBJ whole genome shotgun (WGS) entry which is preliminary data.</text>
</comment>
<dbReference type="InterPro" id="IPR030395">
    <property type="entry name" value="GP_PDE_dom"/>
</dbReference>
<dbReference type="Gene3D" id="3.20.20.190">
    <property type="entry name" value="Phosphatidylinositol (PI) phosphodiesterase"/>
    <property type="match status" value="1"/>
</dbReference>
<dbReference type="GO" id="GO:0008081">
    <property type="term" value="F:phosphoric diester hydrolase activity"/>
    <property type="evidence" value="ECO:0007669"/>
    <property type="project" value="InterPro"/>
</dbReference>
<gene>
    <name evidence="2" type="ORF">GRI91_12450</name>
</gene>